<name>L8E7L0_HUMAN</name>
<organism evidence="1">
    <name type="scientific">Homo sapiens</name>
    <name type="common">Human</name>
    <dbReference type="NCBI Taxonomy" id="9606"/>
    <lineage>
        <taxon>Eukaryota</taxon>
        <taxon>Metazoa</taxon>
        <taxon>Chordata</taxon>
        <taxon>Craniata</taxon>
        <taxon>Vertebrata</taxon>
        <taxon>Euteleostomi</taxon>
        <taxon>Mammalia</taxon>
        <taxon>Eutheria</taxon>
        <taxon>Euarchontoglires</taxon>
        <taxon>Primates</taxon>
        <taxon>Haplorrhini</taxon>
        <taxon>Catarrhini</taxon>
        <taxon>Hominidae</taxon>
        <taxon>Homo</taxon>
    </lineage>
</organism>
<proteinExistence type="predicted"/>
<protein>
    <submittedName>
        <fullName evidence="1">Alternative protein C6orf52</fullName>
    </submittedName>
</protein>
<gene>
    <name evidence="1" type="primary">C6orf52</name>
</gene>
<dbReference type="AlphaFoldDB" id="L8E7L0"/>
<accession>L8E7L0</accession>
<sequence>MATGMRDSTALTFFLATAMAVQWMEMERTVFLRMRPLNTQLELWLCLRKPHL</sequence>
<dbReference type="OrthoDB" id="446113at2759"/>
<evidence type="ECO:0000313" key="1">
    <source>
        <dbReference type="EMBL" id="CCQ43119.1"/>
    </source>
</evidence>
<reference evidence="1" key="1">
    <citation type="journal article" date="2013" name="PLoS ONE">
        <title>Direct detection of alternative open reading frames translation products in human significantly expands the proteome.</title>
        <authorList>
            <person name="Vanderperre B."/>
            <person name="Lucier J.-F."/>
            <person name="Motard J."/>
            <person name="Tremblay G."/>
            <person name="Vanderperre S."/>
            <person name="Wisztorski M."/>
            <person name="Salzet M."/>
            <person name="Boisvert F.-M."/>
            <person name="Roucou X."/>
        </authorList>
    </citation>
    <scope>NUCLEOTIDE SEQUENCE</scope>
</reference>
<dbReference type="EMBL" id="HF583622">
    <property type="protein sequence ID" value="CCQ43119.1"/>
    <property type="molecule type" value="Genomic_DNA"/>
</dbReference>